<dbReference type="InterPro" id="IPR011653">
    <property type="entry name" value="Lipoprotein_p35"/>
</dbReference>
<feature type="transmembrane region" description="Helical" evidence="1">
    <location>
        <begin position="12"/>
        <end position="34"/>
    </location>
</feature>
<keyword evidence="3" id="KW-1185">Reference proteome</keyword>
<dbReference type="GO" id="GO:0016020">
    <property type="term" value="C:membrane"/>
    <property type="evidence" value="ECO:0007669"/>
    <property type="project" value="InterPro"/>
</dbReference>
<dbReference type="HOGENOM" id="CLU_1342055_0_0_14"/>
<dbReference type="AlphaFoldDB" id="Q8EV64"/>
<evidence type="ECO:0000313" key="2">
    <source>
        <dbReference type="EMBL" id="BAC44496.1"/>
    </source>
</evidence>
<accession>Q8EV64</accession>
<keyword evidence="1" id="KW-0812">Transmembrane</keyword>
<dbReference type="EMBL" id="BA000026">
    <property type="protein sequence ID" value="BAC44496.1"/>
    <property type="molecule type" value="Genomic_DNA"/>
</dbReference>
<keyword evidence="1" id="KW-0472">Membrane</keyword>
<dbReference type="KEGG" id="mpe:MYPE7030"/>
<evidence type="ECO:0000256" key="1">
    <source>
        <dbReference type="SAM" id="Phobius"/>
    </source>
</evidence>
<dbReference type="STRING" id="272633.gene:10731825"/>
<proteinExistence type="predicted"/>
<reference evidence="2 3" key="1">
    <citation type="journal article" date="2002" name="Nucleic Acids Res.">
        <title>The complete genomic sequence of Mycoplasma penetrans, an intracellular bacterial pathogen in humans.</title>
        <authorList>
            <person name="Sasaki Y."/>
            <person name="Ishikawa J."/>
            <person name="Yamashita A."/>
            <person name="Oshima K."/>
            <person name="Kenri T."/>
            <person name="Furuya K."/>
            <person name="Yoshino C."/>
            <person name="Horino A."/>
            <person name="Shiba T."/>
            <person name="Sasaki T."/>
            <person name="Hattori M."/>
        </authorList>
    </citation>
    <scope>NUCLEOTIDE SEQUENCE [LARGE SCALE GENOMIC DNA]</scope>
    <source>
        <strain evidence="2 3">HF-2</strain>
    </source>
</reference>
<gene>
    <name evidence="2" type="ordered locus">MYPE7030</name>
</gene>
<protein>
    <submittedName>
        <fullName evidence="2">Signal-peptide-less P35 lipoprotein homolog</fullName>
    </submittedName>
</protein>
<dbReference type="InParanoid" id="Q8EV64"/>
<evidence type="ECO:0000313" key="3">
    <source>
        <dbReference type="Proteomes" id="UP000002522"/>
    </source>
</evidence>
<dbReference type="Pfam" id="PF07668">
    <property type="entry name" value="MpPF1"/>
    <property type="match status" value="1"/>
</dbReference>
<sequence length="204" mass="22426">MKSNVAKLLKISSVVGIFAASTAAPISLVSMYVFSNKSLSDSNGNDSNTNPEDGSIIPKLKSSINLSGPLDKIYNSQNASEANDWIAQEIKTNLDLAFENSEELKSVTDLNILINGDFLDSSSWDGNPYDGNNGWSSLTKENQILYSASLEQLNVSSLTDLKNQLTDSKIKEILNEYDSSKLNWTAEYSVKNKPGFTRQQFSSY</sequence>
<keyword evidence="2" id="KW-0449">Lipoprotein</keyword>
<organism evidence="2 3">
    <name type="scientific">Malacoplasma penetrans (strain HF-2)</name>
    <name type="common">Mycoplasma penetrans</name>
    <dbReference type="NCBI Taxonomy" id="272633"/>
    <lineage>
        <taxon>Bacteria</taxon>
        <taxon>Bacillati</taxon>
        <taxon>Mycoplasmatota</taxon>
        <taxon>Mycoplasmoidales</taxon>
        <taxon>Mycoplasmoidaceae</taxon>
        <taxon>Malacoplasma</taxon>
    </lineage>
</organism>
<dbReference type="RefSeq" id="WP_011077526.1">
    <property type="nucleotide sequence ID" value="NC_004432.1"/>
</dbReference>
<keyword evidence="1" id="KW-1133">Transmembrane helix</keyword>
<dbReference type="Proteomes" id="UP000002522">
    <property type="component" value="Chromosome"/>
</dbReference>
<name>Q8EV64_MALP2</name>